<name>A0A1G4B395_9PEZI</name>
<dbReference type="GO" id="GO:0048039">
    <property type="term" value="F:ubiquinone binding"/>
    <property type="evidence" value="ECO:0007669"/>
    <property type="project" value="InterPro"/>
</dbReference>
<dbReference type="PANTHER" id="PTHR12901">
    <property type="entry name" value="SPERM PROTEIN HOMOLOG"/>
    <property type="match status" value="1"/>
</dbReference>
<feature type="domain" description="Coenzyme Q-binding protein COQ10 START" evidence="4">
    <location>
        <begin position="60"/>
        <end position="207"/>
    </location>
</feature>
<accession>A0A1G4B395</accession>
<dbReference type="CDD" id="cd07813">
    <property type="entry name" value="COQ10p_like"/>
    <property type="match status" value="1"/>
</dbReference>
<dbReference type="Pfam" id="PF03364">
    <property type="entry name" value="Polyketide_cyc"/>
    <property type="match status" value="1"/>
</dbReference>
<gene>
    <name evidence="5" type="ORF">CORC01_08750</name>
</gene>
<dbReference type="OrthoDB" id="292693at2759"/>
<dbReference type="Gene3D" id="3.30.530.20">
    <property type="match status" value="1"/>
</dbReference>
<dbReference type="InterPro" id="IPR023393">
    <property type="entry name" value="START-like_dom_sf"/>
</dbReference>
<evidence type="ECO:0000256" key="3">
    <source>
        <dbReference type="ARBA" id="ARBA00024947"/>
    </source>
</evidence>
<dbReference type="AlphaFoldDB" id="A0A1G4B395"/>
<evidence type="ECO:0000313" key="6">
    <source>
        <dbReference type="Proteomes" id="UP000176998"/>
    </source>
</evidence>
<dbReference type="EMBL" id="MJBS01000076">
    <property type="protein sequence ID" value="OHE95898.1"/>
    <property type="molecule type" value="Genomic_DNA"/>
</dbReference>
<dbReference type="InterPro" id="IPR044996">
    <property type="entry name" value="COQ10-like"/>
</dbReference>
<protein>
    <submittedName>
        <fullName evidence="5">Polyketide cyclase/dehydrase and lipid transporter</fullName>
    </submittedName>
</protein>
<sequence length="220" mass="23435">MASARPLLRFPSPWRSSLTSRPSRLTTPTPAAPRQFFNLPNLAAAAASSQPQVLTASRTMPYPSPQLYDIISDVDAYSTFVPYCAASRVTAWSVPDAATGRKWPTQADLRVGWGGFEETFTSRLHCIPGSSVEAISGADVEGASPGNGGEGGAVFRSLVTKWQLRPLTSGTGTEVDLVIRFQFANPLYSAVSAAVSEKVAGVMIEAFQKRVKAVLGTGRL</sequence>
<organism evidence="5 6">
    <name type="scientific">Colletotrichum orchidophilum</name>
    <dbReference type="NCBI Taxonomy" id="1209926"/>
    <lineage>
        <taxon>Eukaryota</taxon>
        <taxon>Fungi</taxon>
        <taxon>Dikarya</taxon>
        <taxon>Ascomycota</taxon>
        <taxon>Pezizomycotina</taxon>
        <taxon>Sordariomycetes</taxon>
        <taxon>Hypocreomycetidae</taxon>
        <taxon>Glomerellales</taxon>
        <taxon>Glomerellaceae</taxon>
        <taxon>Colletotrichum</taxon>
    </lineage>
</organism>
<reference evidence="5 6" key="1">
    <citation type="submission" date="2016-09" db="EMBL/GenBank/DDBJ databases">
        <authorList>
            <person name="Capua I."/>
            <person name="De Benedictis P."/>
            <person name="Joannis T."/>
            <person name="Lombin L.H."/>
            <person name="Cattoli G."/>
        </authorList>
    </citation>
    <scope>NUCLEOTIDE SEQUENCE [LARGE SCALE GENOMIC DNA]</scope>
    <source>
        <strain evidence="5 6">IMI 309357</strain>
    </source>
</reference>
<proteinExistence type="inferred from homology"/>
<dbReference type="GO" id="GO:0005739">
    <property type="term" value="C:mitochondrion"/>
    <property type="evidence" value="ECO:0007669"/>
    <property type="project" value="TreeGrafter"/>
</dbReference>
<comment type="subunit">
    <text evidence="2">Interacts with coenzyme Q.</text>
</comment>
<comment type="caution">
    <text evidence="5">The sequence shown here is derived from an EMBL/GenBank/DDBJ whole genome shotgun (WGS) entry which is preliminary data.</text>
</comment>
<evidence type="ECO:0000256" key="1">
    <source>
        <dbReference type="ARBA" id="ARBA00006885"/>
    </source>
</evidence>
<comment type="function">
    <text evidence="3">Required for the function of coenzyme Q in the respiratory chain. May serve as a chaperone or may be involved in the transport of Q6 from its site of synthesis to the catalytic sites of the respiratory complexes.</text>
</comment>
<dbReference type="InterPro" id="IPR005031">
    <property type="entry name" value="COQ10_START"/>
</dbReference>
<dbReference type="RefSeq" id="XP_022473059.1">
    <property type="nucleotide sequence ID" value="XM_022620380.1"/>
</dbReference>
<evidence type="ECO:0000313" key="5">
    <source>
        <dbReference type="EMBL" id="OHE95898.1"/>
    </source>
</evidence>
<dbReference type="GeneID" id="34561890"/>
<keyword evidence="6" id="KW-1185">Reference proteome</keyword>
<evidence type="ECO:0000256" key="2">
    <source>
        <dbReference type="ARBA" id="ARBA00011814"/>
    </source>
</evidence>
<dbReference type="SUPFAM" id="SSF55961">
    <property type="entry name" value="Bet v1-like"/>
    <property type="match status" value="1"/>
</dbReference>
<dbReference type="Proteomes" id="UP000176998">
    <property type="component" value="Unassembled WGS sequence"/>
</dbReference>
<dbReference type="STRING" id="1209926.A0A1G4B395"/>
<comment type="similarity">
    <text evidence="1">Belongs to the COQ10 family.</text>
</comment>
<evidence type="ECO:0000259" key="4">
    <source>
        <dbReference type="Pfam" id="PF03364"/>
    </source>
</evidence>
<dbReference type="GO" id="GO:0045333">
    <property type="term" value="P:cellular respiration"/>
    <property type="evidence" value="ECO:0007669"/>
    <property type="project" value="InterPro"/>
</dbReference>
<dbReference type="PANTHER" id="PTHR12901:SF10">
    <property type="entry name" value="COENZYME Q-BINDING PROTEIN COQ10, MITOCHONDRIAL"/>
    <property type="match status" value="1"/>
</dbReference>